<feature type="region of interest" description="Disordered" evidence="1">
    <location>
        <begin position="1"/>
        <end position="39"/>
    </location>
</feature>
<evidence type="ECO:0000256" key="1">
    <source>
        <dbReference type="SAM" id="MobiDB-lite"/>
    </source>
</evidence>
<keyword evidence="3" id="KW-1185">Reference proteome</keyword>
<dbReference type="Proteomes" id="UP000050996">
    <property type="component" value="Unassembled WGS sequence"/>
</dbReference>
<name>A0A0Q3T2G9_9BACI</name>
<evidence type="ECO:0000313" key="3">
    <source>
        <dbReference type="Proteomes" id="UP000050996"/>
    </source>
</evidence>
<feature type="compositionally biased region" description="Basic and acidic residues" evidence="1">
    <location>
        <begin position="19"/>
        <end position="39"/>
    </location>
</feature>
<accession>A0A0Q3T2G9</accession>
<evidence type="ECO:0000313" key="2">
    <source>
        <dbReference type="EMBL" id="KQL17669.1"/>
    </source>
</evidence>
<proteinExistence type="predicted"/>
<gene>
    <name evidence="2" type="ORF">AN957_02935</name>
</gene>
<reference evidence="2 3" key="1">
    <citation type="submission" date="2015-09" db="EMBL/GenBank/DDBJ databases">
        <title>Genome sequencing project for genomic taxonomy and phylogenomics of Bacillus-like bacteria.</title>
        <authorList>
            <person name="Liu B."/>
            <person name="Wang J."/>
            <person name="Zhu Y."/>
            <person name="Liu G."/>
            <person name="Chen Q."/>
            <person name="Chen Z."/>
            <person name="Lan J."/>
            <person name="Che J."/>
            <person name="Ge C."/>
            <person name="Shi H."/>
            <person name="Pan Z."/>
            <person name="Liu X."/>
        </authorList>
    </citation>
    <scope>NUCLEOTIDE SEQUENCE [LARGE SCALE GENOMIC DNA]</scope>
    <source>
        <strain evidence="2 3">FJAT-18043</strain>
    </source>
</reference>
<dbReference type="EMBL" id="LJIX01000006">
    <property type="protein sequence ID" value="KQL17669.1"/>
    <property type="molecule type" value="Genomic_DNA"/>
</dbReference>
<protein>
    <submittedName>
        <fullName evidence="2">Uncharacterized protein</fullName>
    </submittedName>
</protein>
<dbReference type="AlphaFoldDB" id="A0A0Q3T2G9"/>
<dbReference type="RefSeq" id="WP_056682134.1">
    <property type="nucleotide sequence ID" value="NZ_LJIX01000006.1"/>
</dbReference>
<organism evidence="2 3">
    <name type="scientific">Cytobacillus solani</name>
    <dbReference type="NCBI Taxonomy" id="1637975"/>
    <lineage>
        <taxon>Bacteria</taxon>
        <taxon>Bacillati</taxon>
        <taxon>Bacillota</taxon>
        <taxon>Bacilli</taxon>
        <taxon>Bacillales</taxon>
        <taxon>Bacillaceae</taxon>
        <taxon>Cytobacillus</taxon>
    </lineage>
</organism>
<sequence length="59" mass="6797">MKIADHLSSAELHQVNNFKNKDKSSNKKSNERLSSRDLAELMGTNRPIYKRVRGAIRNK</sequence>
<comment type="caution">
    <text evidence="2">The sequence shown here is derived from an EMBL/GenBank/DDBJ whole genome shotgun (WGS) entry which is preliminary data.</text>
</comment>
<dbReference type="PATRIC" id="fig|1637975.4.peg.248"/>